<dbReference type="SUPFAM" id="SSF55931">
    <property type="entry name" value="Glutamine synthetase/guanido kinase"/>
    <property type="match status" value="1"/>
</dbReference>
<keyword evidence="7" id="KW-1185">Reference proteome</keyword>
<dbReference type="GO" id="GO:0006750">
    <property type="term" value="P:glutathione biosynthetic process"/>
    <property type="evidence" value="ECO:0007669"/>
    <property type="project" value="InterPro"/>
</dbReference>
<proteinExistence type="predicted"/>
<evidence type="ECO:0000256" key="2">
    <source>
        <dbReference type="ARBA" id="ARBA00022598"/>
    </source>
</evidence>
<name>A0AAE3DYA0_9FIRM</name>
<dbReference type="EC" id="6.3.2.2" evidence="1"/>
<dbReference type="InterPro" id="IPR006336">
    <property type="entry name" value="GCS2"/>
</dbReference>
<comment type="caution">
    <text evidence="6">The sequence shown here is derived from an EMBL/GenBank/DDBJ whole genome shotgun (WGS) entry which is preliminary data.</text>
</comment>
<keyword evidence="2" id="KW-0436">Ligase</keyword>
<evidence type="ECO:0000256" key="4">
    <source>
        <dbReference type="ARBA" id="ARBA00022840"/>
    </source>
</evidence>
<evidence type="ECO:0000256" key="5">
    <source>
        <dbReference type="ARBA" id="ARBA00048819"/>
    </source>
</evidence>
<dbReference type="Gene3D" id="3.30.590.20">
    <property type="match status" value="1"/>
</dbReference>
<dbReference type="RefSeq" id="WP_308456220.1">
    <property type="nucleotide sequence ID" value="NZ_JAJEQM010000006.1"/>
</dbReference>
<evidence type="ECO:0000256" key="3">
    <source>
        <dbReference type="ARBA" id="ARBA00022741"/>
    </source>
</evidence>
<accession>A0AAE3DYA0</accession>
<evidence type="ECO:0000256" key="1">
    <source>
        <dbReference type="ARBA" id="ARBA00012220"/>
    </source>
</evidence>
<organism evidence="6 7">
    <name type="scientific">Hominilimicola fabiformis</name>
    <dbReference type="NCBI Taxonomy" id="2885356"/>
    <lineage>
        <taxon>Bacteria</taxon>
        <taxon>Bacillati</taxon>
        <taxon>Bacillota</taxon>
        <taxon>Clostridia</taxon>
        <taxon>Eubacteriales</taxon>
        <taxon>Oscillospiraceae</taxon>
        <taxon>Hominilimicola</taxon>
    </lineage>
</organism>
<dbReference type="PANTHER" id="PTHR34378">
    <property type="entry name" value="GLUTAMATE--CYSTEINE LIGASE, CHLOROPLASTIC"/>
    <property type="match status" value="1"/>
</dbReference>
<dbReference type="AlphaFoldDB" id="A0AAE3DYA0"/>
<dbReference type="InterPro" id="IPR035434">
    <property type="entry name" value="GCL_bact_plant"/>
</dbReference>
<dbReference type="EMBL" id="JAJEQM010000006">
    <property type="protein sequence ID" value="MCC2210297.1"/>
    <property type="molecule type" value="Genomic_DNA"/>
</dbReference>
<gene>
    <name evidence="6" type="ORF">LKE05_05765</name>
</gene>
<keyword evidence="4" id="KW-0067">ATP-binding</keyword>
<evidence type="ECO:0000313" key="6">
    <source>
        <dbReference type="EMBL" id="MCC2210297.1"/>
    </source>
</evidence>
<evidence type="ECO:0000313" key="7">
    <source>
        <dbReference type="Proteomes" id="UP001198242"/>
    </source>
</evidence>
<protein>
    <recommendedName>
        <fullName evidence="1">glutamate--cysteine ligase</fullName>
        <ecNumber evidence="1">6.3.2.2</ecNumber>
    </recommendedName>
</protein>
<dbReference type="GO" id="GO:0005524">
    <property type="term" value="F:ATP binding"/>
    <property type="evidence" value="ECO:0007669"/>
    <property type="project" value="UniProtKB-KW"/>
</dbReference>
<keyword evidence="3" id="KW-0547">Nucleotide-binding</keyword>
<dbReference type="Proteomes" id="UP001198242">
    <property type="component" value="Unassembled WGS sequence"/>
</dbReference>
<dbReference type="InterPro" id="IPR014746">
    <property type="entry name" value="Gln_synth/guanido_kin_cat_dom"/>
</dbReference>
<dbReference type="PANTHER" id="PTHR34378:SF1">
    <property type="entry name" value="GLUTAMATE--CYSTEINE LIGASE, CHLOROPLASTIC"/>
    <property type="match status" value="1"/>
</dbReference>
<sequence length="408" mass="45854">MDIYDNNINVLTNYIADGSKGCNSNAVGVELEHFVIDKNGDCVPYINGVENIIEQLAQNFPKHVYSEGFLIGLSCDKYNITLEPGAQIEISIKPTENICEIENIYGEFLSVINPILDKYSYRLTTLGYMPKNKAKDISLIPKKRYEYMNKYFKSVGTRGINMMRGTASAQVSIDFADEKDCVQKFKKANIISPILSLICDNAPVFEGKPFLGNTLRTYIWNDVDNDRCGIVPTVLDSDFSFKKYAEYIYNSPAILTVNGDDIEFTADKKICDIYKDTPIDESIAEHLLSMFFPDVRLKKYIEIRPADSMPIKYVLAYATLIKGIFMSDFSLDVSLSAIAQAKNNIILKGYNAEVYGTDAHTLAMKLCSAAYNALDSSDREYLLPLKQLIDNKQTLKETINLAKGRGIL</sequence>
<reference evidence="6 7" key="1">
    <citation type="submission" date="2021-10" db="EMBL/GenBank/DDBJ databases">
        <title>Anaerobic single-cell dispensing facilitates the cultivation of human gut bacteria.</title>
        <authorList>
            <person name="Afrizal A."/>
        </authorList>
    </citation>
    <scope>NUCLEOTIDE SEQUENCE [LARGE SCALE GENOMIC DNA]</scope>
    <source>
        <strain evidence="6 7">CLA-AA-H232</strain>
    </source>
</reference>
<dbReference type="Pfam" id="PF04107">
    <property type="entry name" value="GCS2"/>
    <property type="match status" value="1"/>
</dbReference>
<comment type="catalytic activity">
    <reaction evidence="5">
        <text>L-cysteine + L-glutamate + ATP = gamma-L-glutamyl-L-cysteine + ADP + phosphate + H(+)</text>
        <dbReference type="Rhea" id="RHEA:13285"/>
        <dbReference type="ChEBI" id="CHEBI:15378"/>
        <dbReference type="ChEBI" id="CHEBI:29985"/>
        <dbReference type="ChEBI" id="CHEBI:30616"/>
        <dbReference type="ChEBI" id="CHEBI:35235"/>
        <dbReference type="ChEBI" id="CHEBI:43474"/>
        <dbReference type="ChEBI" id="CHEBI:58173"/>
        <dbReference type="ChEBI" id="CHEBI:456216"/>
        <dbReference type="EC" id="6.3.2.2"/>
    </reaction>
</comment>
<dbReference type="GO" id="GO:0004357">
    <property type="term" value="F:glutamate-cysteine ligase activity"/>
    <property type="evidence" value="ECO:0007669"/>
    <property type="project" value="UniProtKB-EC"/>
</dbReference>